<feature type="domain" description="GIY-YIG" evidence="3">
    <location>
        <begin position="1"/>
        <end position="87"/>
    </location>
</feature>
<feature type="region of interest" description="Disordered" evidence="2">
    <location>
        <begin position="106"/>
        <end position="171"/>
    </location>
</feature>
<dbReference type="InterPro" id="IPR035901">
    <property type="entry name" value="GIY-YIG_endonuc_sf"/>
</dbReference>
<reference evidence="4" key="1">
    <citation type="journal article" date="2015" name="Nature">
        <title>Complex archaea that bridge the gap between prokaryotes and eukaryotes.</title>
        <authorList>
            <person name="Spang A."/>
            <person name="Saw J.H."/>
            <person name="Jorgensen S.L."/>
            <person name="Zaremba-Niedzwiedzka K."/>
            <person name="Martijn J."/>
            <person name="Lind A.E."/>
            <person name="van Eijk R."/>
            <person name="Schleper C."/>
            <person name="Guy L."/>
            <person name="Ettema T.J."/>
        </authorList>
    </citation>
    <scope>NUCLEOTIDE SEQUENCE</scope>
</reference>
<dbReference type="Gene3D" id="3.40.1440.10">
    <property type="entry name" value="GIY-YIG endonuclease"/>
    <property type="match status" value="1"/>
</dbReference>
<dbReference type="InterPro" id="IPR006350">
    <property type="entry name" value="Intron_endoG1"/>
</dbReference>
<evidence type="ECO:0000256" key="2">
    <source>
        <dbReference type="SAM" id="MobiDB-lite"/>
    </source>
</evidence>
<dbReference type="InterPro" id="IPR003611">
    <property type="entry name" value="NUMOD3"/>
</dbReference>
<feature type="compositionally biased region" description="Basic and acidic residues" evidence="2">
    <location>
        <begin position="116"/>
        <end position="126"/>
    </location>
</feature>
<dbReference type="SMART" id="SM00465">
    <property type="entry name" value="GIYc"/>
    <property type="match status" value="1"/>
</dbReference>
<dbReference type="GO" id="GO:0003677">
    <property type="term" value="F:DNA binding"/>
    <property type="evidence" value="ECO:0007669"/>
    <property type="project" value="InterPro"/>
</dbReference>
<name>A0A0F9VHQ7_9ZZZZ</name>
<sequence length="171" mass="20412">MSAGIYQIRNVVNEHIYIGSSTNLDRRKKTHFNDLSKNKHYNEYLQRAYNKYGEDKFIFEILITCSPSECIQHEQQFLDQQNPDYNLSKNATKSLAGCKRSDRFRKRVSKGRKGMKFSDEHRENIRKGHLGIKPSEETKEKMRAAQRKRRSDPKDREKTSKAITKWWKERR</sequence>
<dbReference type="CDD" id="cd10437">
    <property type="entry name" value="GIY-YIG_HE_I-TevI_like"/>
    <property type="match status" value="1"/>
</dbReference>
<organism evidence="4">
    <name type="scientific">marine sediment metagenome</name>
    <dbReference type="NCBI Taxonomy" id="412755"/>
    <lineage>
        <taxon>unclassified sequences</taxon>
        <taxon>metagenomes</taxon>
        <taxon>ecological metagenomes</taxon>
    </lineage>
</organism>
<dbReference type="PROSITE" id="PS50164">
    <property type="entry name" value="GIY_YIG"/>
    <property type="match status" value="1"/>
</dbReference>
<accession>A0A0F9VHQ7</accession>
<evidence type="ECO:0000259" key="3">
    <source>
        <dbReference type="PROSITE" id="PS50164"/>
    </source>
</evidence>
<dbReference type="SMART" id="SM00496">
    <property type="entry name" value="IENR2"/>
    <property type="match status" value="2"/>
</dbReference>
<dbReference type="InterPro" id="IPR000305">
    <property type="entry name" value="GIY-YIG_endonuc"/>
</dbReference>
<dbReference type="NCBIfam" id="TIGR01453">
    <property type="entry name" value="grpIintron_endo"/>
    <property type="match status" value="1"/>
</dbReference>
<comment type="caution">
    <text evidence="4">The sequence shown here is derived from an EMBL/GenBank/DDBJ whole genome shotgun (WGS) entry which is preliminary data.</text>
</comment>
<feature type="compositionally biased region" description="Basic and acidic residues" evidence="2">
    <location>
        <begin position="134"/>
        <end position="143"/>
    </location>
</feature>
<evidence type="ECO:0000256" key="1">
    <source>
        <dbReference type="ARBA" id="ARBA00010045"/>
    </source>
</evidence>
<gene>
    <name evidence="4" type="ORF">LCGC14_0482910</name>
</gene>
<comment type="similarity">
    <text evidence="1">To endonucleases of group I introns of fungi and phage.</text>
</comment>
<dbReference type="GO" id="GO:0004519">
    <property type="term" value="F:endonuclease activity"/>
    <property type="evidence" value="ECO:0007669"/>
    <property type="project" value="InterPro"/>
</dbReference>
<dbReference type="AlphaFoldDB" id="A0A0F9VHQ7"/>
<dbReference type="EMBL" id="LAZR01000528">
    <property type="protein sequence ID" value="KKN65308.1"/>
    <property type="molecule type" value="Genomic_DNA"/>
</dbReference>
<protein>
    <recommendedName>
        <fullName evidence="3">GIY-YIG domain-containing protein</fullName>
    </recommendedName>
</protein>
<dbReference type="Pfam" id="PF01541">
    <property type="entry name" value="GIY-YIG"/>
    <property type="match status" value="1"/>
</dbReference>
<evidence type="ECO:0000313" key="4">
    <source>
        <dbReference type="EMBL" id="KKN65308.1"/>
    </source>
</evidence>
<proteinExistence type="predicted"/>
<dbReference type="SUPFAM" id="SSF82771">
    <property type="entry name" value="GIY-YIG endonuclease"/>
    <property type="match status" value="1"/>
</dbReference>
<feature type="compositionally biased region" description="Basic residues" evidence="2">
    <location>
        <begin position="106"/>
        <end position="115"/>
    </location>
</feature>